<comment type="similarity">
    <text evidence="1">Belongs to the HyuE racemase family.</text>
</comment>
<keyword evidence="3" id="KW-1185">Reference proteome</keyword>
<dbReference type="Gene3D" id="3.40.50.12500">
    <property type="match status" value="1"/>
</dbReference>
<dbReference type="InterPro" id="IPR053714">
    <property type="entry name" value="Iso_Racemase_Enz_sf"/>
</dbReference>
<gene>
    <name evidence="2" type="ORF">HHL11_09970</name>
</gene>
<accession>A0A848GZT5</accession>
<evidence type="ECO:0000256" key="1">
    <source>
        <dbReference type="ARBA" id="ARBA00038414"/>
    </source>
</evidence>
<organism evidence="2 3">
    <name type="scientific">Ramlibacter agri</name>
    <dbReference type="NCBI Taxonomy" id="2728837"/>
    <lineage>
        <taxon>Bacteria</taxon>
        <taxon>Pseudomonadati</taxon>
        <taxon>Pseudomonadota</taxon>
        <taxon>Betaproteobacteria</taxon>
        <taxon>Burkholderiales</taxon>
        <taxon>Comamonadaceae</taxon>
        <taxon>Ramlibacter</taxon>
    </lineage>
</organism>
<proteinExistence type="inferred from homology"/>
<evidence type="ECO:0000313" key="3">
    <source>
        <dbReference type="Proteomes" id="UP000541185"/>
    </source>
</evidence>
<dbReference type="Proteomes" id="UP000541185">
    <property type="component" value="Unassembled WGS sequence"/>
</dbReference>
<dbReference type="InterPro" id="IPR015942">
    <property type="entry name" value="Asp/Glu/hydantoin_racemase"/>
</dbReference>
<comment type="caution">
    <text evidence="2">The sequence shown here is derived from an EMBL/GenBank/DDBJ whole genome shotgun (WGS) entry which is preliminary data.</text>
</comment>
<sequence>MNLLDDTLSQDRQQGAGADALAQRVVDLALYACAAGAQGILYTCSAFGPAIDAARAACGLPTLKPNEAMFDEAFERRPALVGLLTSFAPAAPSLQQEWAEACAERGQAIPLRSACADGAMQALQAGDRARHDALVLAAAESLRDCDFVLLGQFSLAASRGTIEQSIARPVLASTDSAVRRLRAVLPSTPSTGANTP</sequence>
<dbReference type="EMBL" id="JABBFX010000001">
    <property type="protein sequence ID" value="NML44075.1"/>
    <property type="molecule type" value="Genomic_DNA"/>
</dbReference>
<dbReference type="AlphaFoldDB" id="A0A848GZT5"/>
<dbReference type="GO" id="GO:0047661">
    <property type="term" value="F:amino-acid racemase activity"/>
    <property type="evidence" value="ECO:0007669"/>
    <property type="project" value="InterPro"/>
</dbReference>
<dbReference type="Pfam" id="PF01177">
    <property type="entry name" value="Asp_Glu_race"/>
    <property type="match status" value="1"/>
</dbReference>
<protein>
    <submittedName>
        <fullName evidence="2">Aspartate/glutamate racemase family protein</fullName>
    </submittedName>
</protein>
<reference evidence="2 3" key="1">
    <citation type="submission" date="2020-04" db="EMBL/GenBank/DDBJ databases">
        <title>Ramlibacter sp. G-1-2-2 isolated from soil.</title>
        <authorList>
            <person name="Dahal R.H."/>
        </authorList>
    </citation>
    <scope>NUCLEOTIDE SEQUENCE [LARGE SCALE GENOMIC DNA]</scope>
    <source>
        <strain evidence="2 3">G-1-2-2</strain>
    </source>
</reference>
<name>A0A848GZT5_9BURK</name>
<evidence type="ECO:0000313" key="2">
    <source>
        <dbReference type="EMBL" id="NML44075.1"/>
    </source>
</evidence>